<sequence>MALLGALLACAHPDARAQCAPAAPATGLGACMDAMAGNSARVARQINALGYRLHYGAASYTDYEMKRIYILAYDCRKAETTGLYARASLLAHELGHAEYGMRQDTSSRAAFIASACDSEGHAVINNILARAETLQCSAQSMDIGLAAANAAELLAIHRADSANLRRIGEAFCSNNFTSTTRQNYRDYYGAFYDRHH</sequence>
<evidence type="ECO:0000313" key="2">
    <source>
        <dbReference type="Proteomes" id="UP001162800"/>
    </source>
</evidence>
<gene>
    <name evidence="1" type="ORF">M9799_17385</name>
</gene>
<reference evidence="1" key="1">
    <citation type="submission" date="2022-09" db="EMBL/GenBank/DDBJ databases">
        <title>The complete genome of Acidovorax sp. 5MLIR.</title>
        <authorList>
            <person name="Liu L."/>
            <person name="Yue J."/>
            <person name="Yang F."/>
            <person name="Yuan J."/>
            <person name="Li L."/>
        </authorList>
    </citation>
    <scope>NUCLEOTIDE SEQUENCE</scope>
    <source>
        <strain evidence="1">5MLIR</strain>
        <plasmid evidence="1">unnamed1</plasmid>
    </source>
</reference>
<protein>
    <recommendedName>
        <fullName evidence="3">Metalloprotease</fullName>
    </recommendedName>
</protein>
<organism evidence="1 2">
    <name type="scientific">Comamonas endophytica</name>
    <dbReference type="NCBI Taxonomy" id="2949090"/>
    <lineage>
        <taxon>Bacteria</taxon>
        <taxon>Pseudomonadati</taxon>
        <taxon>Pseudomonadota</taxon>
        <taxon>Betaproteobacteria</taxon>
        <taxon>Burkholderiales</taxon>
        <taxon>Comamonadaceae</taxon>
        <taxon>Comamonas</taxon>
    </lineage>
</organism>
<dbReference type="EMBL" id="CP106882">
    <property type="protein sequence ID" value="UYG53708.1"/>
    <property type="molecule type" value="Genomic_DNA"/>
</dbReference>
<dbReference type="Proteomes" id="UP001162800">
    <property type="component" value="Plasmid unnamed1"/>
</dbReference>
<evidence type="ECO:0000313" key="1">
    <source>
        <dbReference type="EMBL" id="UYG53708.1"/>
    </source>
</evidence>
<keyword evidence="2" id="KW-1185">Reference proteome</keyword>
<geneLocation type="plasmid" evidence="1 2">
    <name>unnamed1</name>
</geneLocation>
<name>A0ABY6GFT2_9BURK</name>
<keyword evidence="1" id="KW-0614">Plasmid</keyword>
<evidence type="ECO:0008006" key="3">
    <source>
        <dbReference type="Google" id="ProtNLM"/>
    </source>
</evidence>
<dbReference type="RefSeq" id="WP_231044889.1">
    <property type="nucleotide sequence ID" value="NZ_CP106882.1"/>
</dbReference>
<proteinExistence type="predicted"/>
<accession>A0ABY6GFT2</accession>